<protein>
    <submittedName>
        <fullName evidence="1">Uncharacterized protein</fullName>
    </submittedName>
</protein>
<name>A0A8J2JRL9_9HEXA</name>
<evidence type="ECO:0000313" key="1">
    <source>
        <dbReference type="EMBL" id="CAG7726008.1"/>
    </source>
</evidence>
<dbReference type="AlphaFoldDB" id="A0A8J2JRL9"/>
<gene>
    <name evidence="1" type="ORF">AFUS01_LOCUS14940</name>
</gene>
<comment type="caution">
    <text evidence="1">The sequence shown here is derived from an EMBL/GenBank/DDBJ whole genome shotgun (WGS) entry which is preliminary data.</text>
</comment>
<accession>A0A8J2JRL9</accession>
<sequence>MICFLGKTDNCNFTVLNYTNYLDHLLQVHHIFKGEAQNFLKIRQKCSKDSPENYHHWISMSTTFDSKTFIFRSFKIASDIYWSVGIIGNDVEASKYSANIRIGMSDRSGANKGKPHHVMQTAVHSVRLFRYKFRQDQPHAQLKAAELKNIASVKANVSKGNGWKFEWQTEYSLGLKDPPVSSSTVEIN</sequence>
<dbReference type="EMBL" id="CAJVCH010129580">
    <property type="protein sequence ID" value="CAG7726008.1"/>
    <property type="molecule type" value="Genomic_DNA"/>
</dbReference>
<evidence type="ECO:0000313" key="2">
    <source>
        <dbReference type="Proteomes" id="UP000708208"/>
    </source>
</evidence>
<reference evidence="1" key="1">
    <citation type="submission" date="2021-06" db="EMBL/GenBank/DDBJ databases">
        <authorList>
            <person name="Hodson N. C."/>
            <person name="Mongue J. A."/>
            <person name="Jaron S. K."/>
        </authorList>
    </citation>
    <scope>NUCLEOTIDE SEQUENCE</scope>
</reference>
<dbReference type="Proteomes" id="UP000708208">
    <property type="component" value="Unassembled WGS sequence"/>
</dbReference>
<keyword evidence="2" id="KW-1185">Reference proteome</keyword>
<proteinExistence type="predicted"/>
<organism evidence="1 2">
    <name type="scientific">Allacma fusca</name>
    <dbReference type="NCBI Taxonomy" id="39272"/>
    <lineage>
        <taxon>Eukaryota</taxon>
        <taxon>Metazoa</taxon>
        <taxon>Ecdysozoa</taxon>
        <taxon>Arthropoda</taxon>
        <taxon>Hexapoda</taxon>
        <taxon>Collembola</taxon>
        <taxon>Symphypleona</taxon>
        <taxon>Sminthuridae</taxon>
        <taxon>Allacma</taxon>
    </lineage>
</organism>